<dbReference type="GO" id="GO:0016747">
    <property type="term" value="F:acyltransferase activity, transferring groups other than amino-acyl groups"/>
    <property type="evidence" value="ECO:0007669"/>
    <property type="project" value="InterPro"/>
</dbReference>
<organism evidence="4 5">
    <name type="scientific">Hypericibacter adhaerens</name>
    <dbReference type="NCBI Taxonomy" id="2602016"/>
    <lineage>
        <taxon>Bacteria</taxon>
        <taxon>Pseudomonadati</taxon>
        <taxon>Pseudomonadota</taxon>
        <taxon>Alphaproteobacteria</taxon>
        <taxon>Rhodospirillales</taxon>
        <taxon>Dongiaceae</taxon>
        <taxon>Hypericibacter</taxon>
    </lineage>
</organism>
<feature type="transmembrane region" description="Helical" evidence="2">
    <location>
        <begin position="33"/>
        <end position="52"/>
    </location>
</feature>
<keyword evidence="2" id="KW-0472">Membrane</keyword>
<feature type="transmembrane region" description="Helical" evidence="2">
    <location>
        <begin position="281"/>
        <end position="308"/>
    </location>
</feature>
<feature type="transmembrane region" description="Helical" evidence="2">
    <location>
        <begin position="112"/>
        <end position="134"/>
    </location>
</feature>
<sequence>MRAIAATLVLAQHAVYFAGLTEGEDMMAFRYLYVGAIGVFLFFMISGFVMALQTGQPARRFALHRLLRIYPGYLLASFVNLLLLALFLPGALQDPRFEISLLLLPSGSLSPMLQVPYWSLIYEIVFYFLLFLAIALKLRPAIQTAFMLVWALLILMAPALSVRSDFWASAGAGTILFSPFNLYFIGGFLLCGALQHGRRFALALWLAMILVESLWRGAVMNEFHIRLILCGGAGLALASLLPWIPWPRLLARIGDWSYGLYLVHLPIIVALYQLLKDDGPGFWPAFAIFFGAGLAGGSAFGGLEYWLYRRSLRPLADRLSGKSVSSGARDRGTGPVSTVVPAVTASPRS</sequence>
<reference evidence="4 5" key="1">
    <citation type="submission" date="2019-08" db="EMBL/GenBank/DDBJ databases">
        <title>Hyperibacter terrae gen. nov., sp. nov. and Hyperibacter viscosus sp. nov., two new members in the family Rhodospirillaceae isolated from the rhizosphere of Hypericum perforatum.</title>
        <authorList>
            <person name="Noviana Z."/>
        </authorList>
    </citation>
    <scope>NUCLEOTIDE SEQUENCE [LARGE SCALE GENOMIC DNA]</scope>
    <source>
        <strain evidence="4 5">R5959</strain>
    </source>
</reference>
<evidence type="ECO:0000313" key="4">
    <source>
        <dbReference type="EMBL" id="QEX25253.1"/>
    </source>
</evidence>
<keyword evidence="4" id="KW-0808">Transferase</keyword>
<dbReference type="InterPro" id="IPR002656">
    <property type="entry name" value="Acyl_transf_3_dom"/>
</dbReference>
<evidence type="ECO:0000259" key="3">
    <source>
        <dbReference type="Pfam" id="PF01757"/>
    </source>
</evidence>
<accession>A0A5J6N8D0</accession>
<keyword evidence="2" id="KW-0812">Transmembrane</keyword>
<protein>
    <submittedName>
        <fullName evidence="4">Acyltransferase</fullName>
    </submittedName>
</protein>
<feature type="domain" description="Acyltransferase 3" evidence="3">
    <location>
        <begin position="1"/>
        <end position="297"/>
    </location>
</feature>
<dbReference type="Proteomes" id="UP000325797">
    <property type="component" value="Chromosome"/>
</dbReference>
<dbReference type="Pfam" id="PF01757">
    <property type="entry name" value="Acyl_transf_3"/>
    <property type="match status" value="1"/>
</dbReference>
<proteinExistence type="predicted"/>
<evidence type="ECO:0000313" key="5">
    <source>
        <dbReference type="Proteomes" id="UP000325797"/>
    </source>
</evidence>
<keyword evidence="4" id="KW-0012">Acyltransferase</keyword>
<dbReference type="InterPro" id="IPR050879">
    <property type="entry name" value="Acyltransferase_3"/>
</dbReference>
<name>A0A5J6N8D0_9PROT</name>
<dbReference type="KEGG" id="hadh:FRZ61_52000"/>
<feature type="transmembrane region" description="Helical" evidence="2">
    <location>
        <begin position="141"/>
        <end position="160"/>
    </location>
</feature>
<dbReference type="PANTHER" id="PTHR23028:SF131">
    <property type="entry name" value="BLR2367 PROTEIN"/>
    <property type="match status" value="1"/>
</dbReference>
<feature type="transmembrane region" description="Helical" evidence="2">
    <location>
        <begin position="166"/>
        <end position="193"/>
    </location>
</feature>
<keyword evidence="5" id="KW-1185">Reference proteome</keyword>
<dbReference type="RefSeq" id="WP_191909210.1">
    <property type="nucleotide sequence ID" value="NZ_CP042582.1"/>
</dbReference>
<feature type="transmembrane region" description="Helical" evidence="2">
    <location>
        <begin position="200"/>
        <end position="218"/>
    </location>
</feature>
<gene>
    <name evidence="4" type="ORF">FRZ61_52000</name>
</gene>
<dbReference type="GO" id="GO:0016020">
    <property type="term" value="C:membrane"/>
    <property type="evidence" value="ECO:0007669"/>
    <property type="project" value="TreeGrafter"/>
</dbReference>
<keyword evidence="2" id="KW-1133">Transmembrane helix</keyword>
<dbReference type="AlphaFoldDB" id="A0A5J6N8D0"/>
<evidence type="ECO:0000256" key="2">
    <source>
        <dbReference type="SAM" id="Phobius"/>
    </source>
</evidence>
<feature type="region of interest" description="Disordered" evidence="1">
    <location>
        <begin position="320"/>
        <end position="349"/>
    </location>
</feature>
<feature type="transmembrane region" description="Helical" evidence="2">
    <location>
        <begin position="256"/>
        <end position="275"/>
    </location>
</feature>
<evidence type="ECO:0000256" key="1">
    <source>
        <dbReference type="SAM" id="MobiDB-lite"/>
    </source>
</evidence>
<dbReference type="PANTHER" id="PTHR23028">
    <property type="entry name" value="ACETYLTRANSFERASE"/>
    <property type="match status" value="1"/>
</dbReference>
<dbReference type="GO" id="GO:0000271">
    <property type="term" value="P:polysaccharide biosynthetic process"/>
    <property type="evidence" value="ECO:0007669"/>
    <property type="project" value="TreeGrafter"/>
</dbReference>
<feature type="transmembrane region" description="Helical" evidence="2">
    <location>
        <begin position="73"/>
        <end position="92"/>
    </location>
</feature>
<dbReference type="EMBL" id="CP042582">
    <property type="protein sequence ID" value="QEX25253.1"/>
    <property type="molecule type" value="Genomic_DNA"/>
</dbReference>
<feature type="transmembrane region" description="Helical" evidence="2">
    <location>
        <begin position="224"/>
        <end position="244"/>
    </location>
</feature>